<name>A0A8C9XF99_SANLU</name>
<reference evidence="2" key="1">
    <citation type="submission" date="2025-08" db="UniProtKB">
        <authorList>
            <consortium name="Ensembl"/>
        </authorList>
    </citation>
    <scope>IDENTIFICATION</scope>
</reference>
<keyword evidence="3" id="KW-1185">Reference proteome</keyword>
<dbReference type="Ensembl" id="ENSSLUT00000010268.1">
    <property type="protein sequence ID" value="ENSSLUP00000009954.1"/>
    <property type="gene ID" value="ENSSLUG00000004700.1"/>
</dbReference>
<evidence type="ECO:0008006" key="4">
    <source>
        <dbReference type="Google" id="ProtNLM"/>
    </source>
</evidence>
<sequence length="115" mass="13227">MDVFFLLFLVWLVLWKSVLLEDKRCWKCKGENGTFLHAFWECPVVLPFWKEVLRKLGDWLERLPESPLFCLLGDSTLLPQGVNKGQHALLTAGLITAARLILRNWKKGVYGVTAL</sequence>
<feature type="signal peptide" evidence="1">
    <location>
        <begin position="1"/>
        <end position="20"/>
    </location>
</feature>
<keyword evidence="1" id="KW-0732">Signal</keyword>
<proteinExistence type="predicted"/>
<dbReference type="GeneTree" id="ENSGT00940000177722"/>
<evidence type="ECO:0000313" key="3">
    <source>
        <dbReference type="Proteomes" id="UP000694568"/>
    </source>
</evidence>
<organism evidence="2 3">
    <name type="scientific">Sander lucioperca</name>
    <name type="common">Pike-perch</name>
    <name type="synonym">Perca lucioperca</name>
    <dbReference type="NCBI Taxonomy" id="283035"/>
    <lineage>
        <taxon>Eukaryota</taxon>
        <taxon>Metazoa</taxon>
        <taxon>Chordata</taxon>
        <taxon>Craniata</taxon>
        <taxon>Vertebrata</taxon>
        <taxon>Euteleostomi</taxon>
        <taxon>Actinopterygii</taxon>
        <taxon>Neopterygii</taxon>
        <taxon>Teleostei</taxon>
        <taxon>Neoteleostei</taxon>
        <taxon>Acanthomorphata</taxon>
        <taxon>Eupercaria</taxon>
        <taxon>Perciformes</taxon>
        <taxon>Percoidei</taxon>
        <taxon>Percidae</taxon>
        <taxon>Luciopercinae</taxon>
        <taxon>Sander</taxon>
    </lineage>
</organism>
<evidence type="ECO:0000313" key="2">
    <source>
        <dbReference type="Ensembl" id="ENSSLUP00000009954.1"/>
    </source>
</evidence>
<feature type="chain" id="PRO_5034250513" description="Reverse transcriptase zinc-binding domain-containing protein" evidence="1">
    <location>
        <begin position="21"/>
        <end position="115"/>
    </location>
</feature>
<accession>A0A8C9XF99</accession>
<dbReference type="AlphaFoldDB" id="A0A8C9XF99"/>
<reference evidence="2" key="2">
    <citation type="submission" date="2025-09" db="UniProtKB">
        <authorList>
            <consortium name="Ensembl"/>
        </authorList>
    </citation>
    <scope>IDENTIFICATION</scope>
</reference>
<protein>
    <recommendedName>
        <fullName evidence="4">Reverse transcriptase zinc-binding domain-containing protein</fullName>
    </recommendedName>
</protein>
<evidence type="ECO:0000256" key="1">
    <source>
        <dbReference type="SAM" id="SignalP"/>
    </source>
</evidence>
<dbReference type="Proteomes" id="UP000694568">
    <property type="component" value="Unplaced"/>
</dbReference>